<evidence type="ECO:0000256" key="1">
    <source>
        <dbReference type="SAM" id="Coils"/>
    </source>
</evidence>
<sequence length="159" mass="17908">MVGILPPRVTAAATLIFLLARTVLSIYRLKADVERQKHDITQLKQQLAAVSERQDVLVDSLTTVMIVSSQLTECQDAALELIAYAQQRVDQVRQEVDGTRRDVLALGQQVRDARDLKGEITGTVAQAFTLFMGLVGVISRYQTFFWQAKDFGWGVFFFR</sequence>
<keyword evidence="1" id="KW-0175">Coiled coil</keyword>
<reference evidence="2" key="1">
    <citation type="journal article" date="2020" name="Mol. Plant Microbe Interact.">
        <title>Genome Sequence of the Biocontrol Agent Coniothyrium minitans strain Conio (IMI 134523).</title>
        <authorList>
            <person name="Patel D."/>
            <person name="Shittu T.A."/>
            <person name="Baroncelli R."/>
            <person name="Muthumeenakshi S."/>
            <person name="Osborne T.H."/>
            <person name="Janganan T.K."/>
            <person name="Sreenivasaprasad S."/>
        </authorList>
    </citation>
    <scope>NUCLEOTIDE SEQUENCE</scope>
    <source>
        <strain evidence="2">Conio</strain>
    </source>
</reference>
<name>A0A9P6GQP7_9PLEO</name>
<organism evidence="2 3">
    <name type="scientific">Paraphaeosphaeria minitans</name>
    <dbReference type="NCBI Taxonomy" id="565426"/>
    <lineage>
        <taxon>Eukaryota</taxon>
        <taxon>Fungi</taxon>
        <taxon>Dikarya</taxon>
        <taxon>Ascomycota</taxon>
        <taxon>Pezizomycotina</taxon>
        <taxon>Dothideomycetes</taxon>
        <taxon>Pleosporomycetidae</taxon>
        <taxon>Pleosporales</taxon>
        <taxon>Massarineae</taxon>
        <taxon>Didymosphaeriaceae</taxon>
        <taxon>Paraphaeosphaeria</taxon>
    </lineage>
</organism>
<gene>
    <name evidence="2" type="ORF">PMIN01_02117</name>
</gene>
<comment type="caution">
    <text evidence="2">The sequence shown here is derived from an EMBL/GenBank/DDBJ whole genome shotgun (WGS) entry which is preliminary data.</text>
</comment>
<protein>
    <submittedName>
        <fullName evidence="2">Uncharacterized protein</fullName>
    </submittedName>
</protein>
<evidence type="ECO:0000313" key="2">
    <source>
        <dbReference type="EMBL" id="KAF9739483.1"/>
    </source>
</evidence>
<keyword evidence="3" id="KW-1185">Reference proteome</keyword>
<feature type="coiled-coil region" evidence="1">
    <location>
        <begin position="26"/>
        <end position="53"/>
    </location>
</feature>
<evidence type="ECO:0000313" key="3">
    <source>
        <dbReference type="Proteomes" id="UP000756921"/>
    </source>
</evidence>
<accession>A0A9P6GQP7</accession>
<dbReference type="Proteomes" id="UP000756921">
    <property type="component" value="Unassembled WGS sequence"/>
</dbReference>
<dbReference type="AlphaFoldDB" id="A0A9P6GQP7"/>
<proteinExistence type="predicted"/>
<dbReference type="EMBL" id="WJXW01000002">
    <property type="protein sequence ID" value="KAF9739483.1"/>
    <property type="molecule type" value="Genomic_DNA"/>
</dbReference>